<name>A0A742UBD7_SALER</name>
<sequence>MLATFVIALREGLEAALIVGIIAAFLRKNNKNLFAMWAGVILAVLLSIVVGFGLSITEHALPQAAQESMEAIIGIVAVFFVTGMIVWMNNHASDMKKQIETEAAGAIGQSSEWALASMAFLAVLKEGFETAVFLLATFSVARSATLAAVGAVTGLVVAVVTGWGIYAGGIRINLSRFFRFTGLFLILVAGGLIISALRSAHEAGWFNTGQERVADLSWLLSPGTVQSAIITGILGIPADPRLLEVTGWFCYIVIVTVLLYWPENRRPAPEKSIILLRLSSFTLLIVALSVFFLSPEPVLRMPGSVPLVSTPPHTDTSVGHLTLTGHDPDTGYKLHITFPGTNKVTVVDLPATETTHHTIHGIPDSEWTVRSVVDMSNMPETLTLNQLISLYGRIPVGLNPVRYPGPFKATWRGHCIIRVDMTGDVLLSADGQPDILLTLSGSGLSTPRTFNVTERTHVTGCGWQTDTTYQQKVALALQNMQQSLDTWHFRVYILPLFFVILAAVLFILSLKITLKLRKASDAYPPAGKSSCSPQKHLTQPDKKG</sequence>
<feature type="transmembrane region" description="Helical" evidence="7">
    <location>
        <begin position="218"/>
        <end position="236"/>
    </location>
</feature>
<feature type="transmembrane region" description="Helical" evidence="7">
    <location>
        <begin position="242"/>
        <end position="261"/>
    </location>
</feature>
<keyword evidence="5 7" id="KW-0472">Membrane</keyword>
<feature type="transmembrane region" description="Helical" evidence="7">
    <location>
        <begin position="273"/>
        <end position="293"/>
    </location>
</feature>
<comment type="subcellular location">
    <subcellularLocation>
        <location evidence="1">Membrane</location>
        <topology evidence="1">Multi-pass membrane protein</topology>
    </subcellularLocation>
</comment>
<reference evidence="8" key="2">
    <citation type="submission" date="2020-02" db="EMBL/GenBank/DDBJ databases">
        <authorList>
            <consortium name="NCBI Pathogen Detection Project"/>
        </authorList>
    </citation>
    <scope>NUCLEOTIDE SEQUENCE</scope>
    <source>
        <strain evidence="8">MA.03-3818</strain>
    </source>
</reference>
<evidence type="ECO:0000256" key="5">
    <source>
        <dbReference type="ARBA" id="ARBA00023136"/>
    </source>
</evidence>
<accession>A0A742UBD7</accession>
<keyword evidence="3 7" id="KW-0812">Transmembrane</keyword>
<evidence type="ECO:0000256" key="1">
    <source>
        <dbReference type="ARBA" id="ARBA00004141"/>
    </source>
</evidence>
<dbReference type="EMBL" id="DAAUKO010000003">
    <property type="protein sequence ID" value="HAF1612599.1"/>
    <property type="molecule type" value="Genomic_DNA"/>
</dbReference>
<dbReference type="Pfam" id="PF03239">
    <property type="entry name" value="FTR1"/>
    <property type="match status" value="1"/>
</dbReference>
<comment type="caution">
    <text evidence="8">The sequence shown here is derived from an EMBL/GenBank/DDBJ whole genome shotgun (WGS) entry which is preliminary data.</text>
</comment>
<feature type="transmembrane region" description="Helical" evidence="7">
    <location>
        <begin position="6"/>
        <end position="26"/>
    </location>
</feature>
<protein>
    <submittedName>
        <fullName evidence="8">Iron permease</fullName>
    </submittedName>
</protein>
<feature type="transmembrane region" description="Helical" evidence="7">
    <location>
        <begin position="487"/>
        <end position="508"/>
    </location>
</feature>
<feature type="transmembrane region" description="Helical" evidence="7">
    <location>
        <begin position="33"/>
        <end position="56"/>
    </location>
</feature>
<gene>
    <name evidence="8" type="ORF">G9B49_001496</name>
</gene>
<evidence type="ECO:0000256" key="2">
    <source>
        <dbReference type="ARBA" id="ARBA00008333"/>
    </source>
</evidence>
<dbReference type="InterPro" id="IPR004923">
    <property type="entry name" value="FTR1/Fip1/EfeU"/>
</dbReference>
<feature type="transmembrane region" description="Helical" evidence="7">
    <location>
        <begin position="144"/>
        <end position="165"/>
    </location>
</feature>
<dbReference type="AlphaFoldDB" id="A0A742UBD7"/>
<evidence type="ECO:0000256" key="3">
    <source>
        <dbReference type="ARBA" id="ARBA00022692"/>
    </source>
</evidence>
<dbReference type="NCBIfam" id="NF041756">
    <property type="entry name" value="EfeU"/>
    <property type="match status" value="1"/>
</dbReference>
<comment type="similarity">
    <text evidence="2">Belongs to the oxidase-dependent Fe transporter (OFeT) (TC 9.A.10.1) family.</text>
</comment>
<evidence type="ECO:0000256" key="6">
    <source>
        <dbReference type="SAM" id="MobiDB-lite"/>
    </source>
</evidence>
<evidence type="ECO:0000313" key="8">
    <source>
        <dbReference type="EMBL" id="HAF1612599.1"/>
    </source>
</evidence>
<reference evidence="8" key="1">
    <citation type="journal article" date="2018" name="Genome Biol.">
        <title>SKESA: strategic k-mer extension for scrupulous assemblies.</title>
        <authorList>
            <person name="Souvorov A."/>
            <person name="Agarwala R."/>
            <person name="Lipman D.J."/>
        </authorList>
    </citation>
    <scope>NUCLEOTIDE SEQUENCE</scope>
    <source>
        <strain evidence="8">MA.03-3818</strain>
    </source>
</reference>
<feature type="transmembrane region" description="Helical" evidence="7">
    <location>
        <begin position="68"/>
        <end position="88"/>
    </location>
</feature>
<keyword evidence="4 7" id="KW-1133">Transmembrane helix</keyword>
<dbReference type="PANTHER" id="PTHR31632:SF2">
    <property type="entry name" value="PLASMA MEMBRANE IRON PERMEASE"/>
    <property type="match status" value="1"/>
</dbReference>
<dbReference type="GO" id="GO:0015093">
    <property type="term" value="F:ferrous iron transmembrane transporter activity"/>
    <property type="evidence" value="ECO:0007669"/>
    <property type="project" value="TreeGrafter"/>
</dbReference>
<feature type="region of interest" description="Disordered" evidence="6">
    <location>
        <begin position="521"/>
        <end position="544"/>
    </location>
</feature>
<dbReference type="GO" id="GO:0033573">
    <property type="term" value="C:high-affinity iron permease complex"/>
    <property type="evidence" value="ECO:0007669"/>
    <property type="project" value="InterPro"/>
</dbReference>
<feature type="transmembrane region" description="Helical" evidence="7">
    <location>
        <begin position="177"/>
        <end position="197"/>
    </location>
</feature>
<organism evidence="8">
    <name type="scientific">Salmonella enterica</name>
    <name type="common">Salmonella choleraesuis</name>
    <dbReference type="NCBI Taxonomy" id="28901"/>
    <lineage>
        <taxon>Bacteria</taxon>
        <taxon>Pseudomonadati</taxon>
        <taxon>Pseudomonadota</taxon>
        <taxon>Gammaproteobacteria</taxon>
        <taxon>Enterobacterales</taxon>
        <taxon>Enterobacteriaceae</taxon>
        <taxon>Salmonella</taxon>
    </lineage>
</organism>
<proteinExistence type="inferred from homology"/>
<dbReference type="PANTHER" id="PTHR31632">
    <property type="entry name" value="IRON TRANSPORTER FTH1"/>
    <property type="match status" value="1"/>
</dbReference>
<evidence type="ECO:0000256" key="7">
    <source>
        <dbReference type="SAM" id="Phobius"/>
    </source>
</evidence>
<evidence type="ECO:0000256" key="4">
    <source>
        <dbReference type="ARBA" id="ARBA00022989"/>
    </source>
</evidence>